<dbReference type="InterPro" id="IPR010642">
    <property type="entry name" value="Invasion_prot_B"/>
</dbReference>
<proteinExistence type="predicted"/>
<evidence type="ECO:0000313" key="3">
    <source>
        <dbReference type="Proteomes" id="UP000199647"/>
    </source>
</evidence>
<feature type="chain" id="PRO_5011640406" evidence="1">
    <location>
        <begin position="35"/>
        <end position="219"/>
    </location>
</feature>
<organism evidence="2 3">
    <name type="scientific">Faunimonas pinastri</name>
    <dbReference type="NCBI Taxonomy" id="1855383"/>
    <lineage>
        <taxon>Bacteria</taxon>
        <taxon>Pseudomonadati</taxon>
        <taxon>Pseudomonadota</taxon>
        <taxon>Alphaproteobacteria</taxon>
        <taxon>Hyphomicrobiales</taxon>
        <taxon>Afifellaceae</taxon>
        <taxon>Faunimonas</taxon>
    </lineage>
</organism>
<dbReference type="Proteomes" id="UP000199647">
    <property type="component" value="Unassembled WGS sequence"/>
</dbReference>
<dbReference type="OrthoDB" id="8017994at2"/>
<dbReference type="EMBL" id="FOFG01000011">
    <property type="protein sequence ID" value="SER07885.1"/>
    <property type="molecule type" value="Genomic_DNA"/>
</dbReference>
<protein>
    <submittedName>
        <fullName evidence="2">Invasion protein IalB, involved in pathogenesis</fullName>
    </submittedName>
</protein>
<sequence>MLWTRKSCAPIELSAKAGLVAAALLAFGAAPALAENAKQAAPAAGAQNEGPQPDWVKLCSQNPQNKQQICVTTRERRAATGQLLAALSIREVDTKKYLVTAVPPGMLLRPGLQVQIDGSKPTKAQYTICFPNLCFAEAEINADYVNNMKKGNQLIITTLTQEAKPINFNISLSGFKGSYEGPAMDPAKLQAQNKKLQDDLQAKAEAARKALIDKQQQQK</sequence>
<accession>A0A1H9L9S1</accession>
<dbReference type="Pfam" id="PF06776">
    <property type="entry name" value="IalB"/>
    <property type="match status" value="1"/>
</dbReference>
<keyword evidence="1" id="KW-0732">Signal</keyword>
<feature type="signal peptide" evidence="1">
    <location>
        <begin position="1"/>
        <end position="34"/>
    </location>
</feature>
<dbReference type="InterPro" id="IPR038696">
    <property type="entry name" value="IalB_sf"/>
</dbReference>
<name>A0A1H9L9S1_9HYPH</name>
<keyword evidence="3" id="KW-1185">Reference proteome</keyword>
<gene>
    <name evidence="2" type="ORF">SAMN05216548_11117</name>
</gene>
<dbReference type="AlphaFoldDB" id="A0A1H9L9S1"/>
<evidence type="ECO:0000313" key="2">
    <source>
        <dbReference type="EMBL" id="SER07885.1"/>
    </source>
</evidence>
<dbReference type="STRING" id="1855383.SAMN05216548_11117"/>
<dbReference type="RefSeq" id="WP_092497666.1">
    <property type="nucleotide sequence ID" value="NZ_FOFG01000011.1"/>
</dbReference>
<evidence type="ECO:0000256" key="1">
    <source>
        <dbReference type="SAM" id="SignalP"/>
    </source>
</evidence>
<reference evidence="2 3" key="1">
    <citation type="submission" date="2016-10" db="EMBL/GenBank/DDBJ databases">
        <authorList>
            <person name="de Groot N.N."/>
        </authorList>
    </citation>
    <scope>NUCLEOTIDE SEQUENCE [LARGE SCALE GENOMIC DNA]</scope>
    <source>
        <strain evidence="2 3">A52C2</strain>
    </source>
</reference>
<dbReference type="Gene3D" id="2.60.40.1880">
    <property type="entry name" value="Invasion associated locus B (IalB) protein"/>
    <property type="match status" value="1"/>
</dbReference>